<dbReference type="AlphaFoldDB" id="A0AAV1Z8I3"/>
<gene>
    <name evidence="1" type="ORF">LARSCL_LOCUS3827</name>
</gene>
<reference evidence="1 2" key="1">
    <citation type="submission" date="2024-04" db="EMBL/GenBank/DDBJ databases">
        <authorList>
            <person name="Rising A."/>
            <person name="Reimegard J."/>
            <person name="Sonavane S."/>
            <person name="Akerstrom W."/>
            <person name="Nylinder S."/>
            <person name="Hedman E."/>
            <person name="Kallberg Y."/>
        </authorList>
    </citation>
    <scope>NUCLEOTIDE SEQUENCE [LARGE SCALE GENOMIC DNA]</scope>
</reference>
<comment type="caution">
    <text evidence="1">The sequence shown here is derived from an EMBL/GenBank/DDBJ whole genome shotgun (WGS) entry which is preliminary data.</text>
</comment>
<dbReference type="EMBL" id="CAXIEN010000030">
    <property type="protein sequence ID" value="CAL1267710.1"/>
    <property type="molecule type" value="Genomic_DNA"/>
</dbReference>
<evidence type="ECO:0000313" key="2">
    <source>
        <dbReference type="Proteomes" id="UP001497382"/>
    </source>
</evidence>
<dbReference type="Proteomes" id="UP001497382">
    <property type="component" value="Unassembled WGS sequence"/>
</dbReference>
<organism evidence="1 2">
    <name type="scientific">Larinioides sclopetarius</name>
    <dbReference type="NCBI Taxonomy" id="280406"/>
    <lineage>
        <taxon>Eukaryota</taxon>
        <taxon>Metazoa</taxon>
        <taxon>Ecdysozoa</taxon>
        <taxon>Arthropoda</taxon>
        <taxon>Chelicerata</taxon>
        <taxon>Arachnida</taxon>
        <taxon>Araneae</taxon>
        <taxon>Araneomorphae</taxon>
        <taxon>Entelegynae</taxon>
        <taxon>Araneoidea</taxon>
        <taxon>Araneidae</taxon>
        <taxon>Larinioides</taxon>
    </lineage>
</organism>
<evidence type="ECO:0000313" key="1">
    <source>
        <dbReference type="EMBL" id="CAL1267710.1"/>
    </source>
</evidence>
<protein>
    <submittedName>
        <fullName evidence="1">Uncharacterized protein</fullName>
    </submittedName>
</protein>
<accession>A0AAV1Z8I3</accession>
<keyword evidence="2" id="KW-1185">Reference proteome</keyword>
<name>A0AAV1Z8I3_9ARAC</name>
<proteinExistence type="predicted"/>
<sequence length="208" mass="24018">MATESLYPKTTLSEIKEKSSEILKEKNKNISDTRTEIKNVYPNLKSIEHCVKIEDIESMRAIAETYTEEYTFKIYNEAVKRCREFAAVVSGIENYQLFELAKEYQNARKMSNEARARLKYLNSKLNVEKHNLWKLVKNEASSRVFISFSSSNSVLKVVLNFFRTGYDECFHSIDAFRVLNGGPTIHPLSQSETENHCYLHGNARDVPS</sequence>